<dbReference type="InterPro" id="IPR042184">
    <property type="entry name" value="YqeY/Aim41_N"/>
</dbReference>
<dbReference type="OrthoDB" id="9794041at2"/>
<dbReference type="PANTHER" id="PTHR28055:SF1">
    <property type="entry name" value="ALTERED INHERITANCE OF MITOCHONDRIA PROTEIN 41, MITOCHONDRIAL"/>
    <property type="match status" value="1"/>
</dbReference>
<dbReference type="RefSeq" id="WP_125942167.1">
    <property type="nucleotide sequence ID" value="NZ_PXZH01000001.1"/>
</dbReference>
<dbReference type="GO" id="GO:0016884">
    <property type="term" value="F:carbon-nitrogen ligase activity, with glutamine as amido-N-donor"/>
    <property type="evidence" value="ECO:0007669"/>
    <property type="project" value="InterPro"/>
</dbReference>
<evidence type="ECO:0000313" key="2">
    <source>
        <dbReference type="Proteomes" id="UP000277864"/>
    </source>
</evidence>
<organism evidence="1 2">
    <name type="scientific">Vagococcus humatus</name>
    <dbReference type="NCBI Taxonomy" id="1889241"/>
    <lineage>
        <taxon>Bacteria</taxon>
        <taxon>Bacillati</taxon>
        <taxon>Bacillota</taxon>
        <taxon>Bacilli</taxon>
        <taxon>Lactobacillales</taxon>
        <taxon>Enterococcaceae</taxon>
        <taxon>Vagococcus</taxon>
    </lineage>
</organism>
<dbReference type="GO" id="GO:0016740">
    <property type="term" value="F:transferase activity"/>
    <property type="evidence" value="ECO:0007669"/>
    <property type="project" value="UniProtKB-KW"/>
</dbReference>
<dbReference type="Proteomes" id="UP000277864">
    <property type="component" value="Unassembled WGS sequence"/>
</dbReference>
<sequence>MSLINVLNEDIKKAMKAKDKPTLAVLRMLKSAIQNEQINKGQPLTADEELTVLAREMKQRKDSLESFTQAGRDDLVEQVKAEIVVVETYMPKQLTETELSTILSEVIQQVGATSMKDFGKVMGAAMPKVKGKADGNQVQSLVKQLLKTT</sequence>
<dbReference type="SUPFAM" id="SSF89095">
    <property type="entry name" value="GatB/YqeY motif"/>
    <property type="match status" value="1"/>
</dbReference>
<evidence type="ECO:0000313" key="1">
    <source>
        <dbReference type="EMBL" id="RST89558.1"/>
    </source>
</evidence>
<protein>
    <submittedName>
        <fullName evidence="1">Aspartyl-tRNA amidotransferase</fullName>
    </submittedName>
</protein>
<reference evidence="1 2" key="1">
    <citation type="submission" date="2018-03" db="EMBL/GenBank/DDBJ databases">
        <authorList>
            <person name="Gulvik C.A."/>
        </authorList>
    </citation>
    <scope>NUCLEOTIDE SEQUENCE [LARGE SCALE GENOMIC DNA]</scope>
    <source>
        <strain evidence="1 2">JCM 31581</strain>
    </source>
</reference>
<dbReference type="Gene3D" id="1.10.10.410">
    <property type="match status" value="1"/>
</dbReference>
<dbReference type="Pfam" id="PF09424">
    <property type="entry name" value="YqeY"/>
    <property type="match status" value="1"/>
</dbReference>
<keyword evidence="1" id="KW-0808">Transferase</keyword>
<dbReference type="InterPro" id="IPR023168">
    <property type="entry name" value="GatB_Yqey_C_2"/>
</dbReference>
<dbReference type="PANTHER" id="PTHR28055">
    <property type="entry name" value="ALTERED INHERITANCE OF MITOCHONDRIA PROTEIN 41, MITOCHONDRIAL"/>
    <property type="match status" value="1"/>
</dbReference>
<gene>
    <name evidence="1" type="ORF">C7P63_00300</name>
</gene>
<name>A0A3R9YX98_9ENTE</name>
<proteinExistence type="predicted"/>
<comment type="caution">
    <text evidence="1">The sequence shown here is derived from an EMBL/GenBank/DDBJ whole genome shotgun (WGS) entry which is preliminary data.</text>
</comment>
<dbReference type="InterPro" id="IPR003789">
    <property type="entry name" value="Asn/Gln_tRNA_amidoTrase-B-like"/>
</dbReference>
<dbReference type="InterPro" id="IPR019004">
    <property type="entry name" value="YqeY/Aim41"/>
</dbReference>
<accession>A0A3R9YX98</accession>
<dbReference type="EMBL" id="PXZH01000001">
    <property type="protein sequence ID" value="RST89558.1"/>
    <property type="molecule type" value="Genomic_DNA"/>
</dbReference>
<keyword evidence="2" id="KW-1185">Reference proteome</keyword>
<dbReference type="AlphaFoldDB" id="A0A3R9YX98"/>
<dbReference type="Gene3D" id="1.10.1510.10">
    <property type="entry name" value="Uncharacterised protein YqeY/AIM41 PF09424, N-terminal domain"/>
    <property type="match status" value="1"/>
</dbReference>